<dbReference type="Gene3D" id="3.20.20.100">
    <property type="entry name" value="NADP-dependent oxidoreductase domain"/>
    <property type="match status" value="1"/>
</dbReference>
<evidence type="ECO:0000259" key="2">
    <source>
        <dbReference type="Pfam" id="PF00248"/>
    </source>
</evidence>
<keyword evidence="1" id="KW-0560">Oxidoreductase</keyword>
<dbReference type="Pfam" id="PF00248">
    <property type="entry name" value="Aldo_ket_red"/>
    <property type="match status" value="1"/>
</dbReference>
<evidence type="ECO:0000313" key="3">
    <source>
        <dbReference type="EMBL" id="SKC53515.1"/>
    </source>
</evidence>
<evidence type="ECO:0000313" key="4">
    <source>
        <dbReference type="Proteomes" id="UP000190857"/>
    </source>
</evidence>
<proteinExistence type="predicted"/>
<reference evidence="3 4" key="1">
    <citation type="submission" date="2017-02" db="EMBL/GenBank/DDBJ databases">
        <authorList>
            <person name="Peterson S.W."/>
        </authorList>
    </citation>
    <scope>NUCLEOTIDE SEQUENCE [LARGE SCALE GENOMIC DNA]</scope>
    <source>
        <strain evidence="3 4">VKM Ac-2059</strain>
    </source>
</reference>
<name>A0A1T5JQ79_9MICO</name>
<dbReference type="InterPro" id="IPR050791">
    <property type="entry name" value="Aldo-Keto_reductase"/>
</dbReference>
<dbReference type="GO" id="GO:0016491">
    <property type="term" value="F:oxidoreductase activity"/>
    <property type="evidence" value="ECO:0007669"/>
    <property type="project" value="UniProtKB-KW"/>
</dbReference>
<accession>A0A1T5JQ79</accession>
<dbReference type="InterPro" id="IPR023210">
    <property type="entry name" value="NADP_OxRdtase_dom"/>
</dbReference>
<organism evidence="3 4">
    <name type="scientific">Okibacterium fritillariae</name>
    <dbReference type="NCBI Taxonomy" id="123320"/>
    <lineage>
        <taxon>Bacteria</taxon>
        <taxon>Bacillati</taxon>
        <taxon>Actinomycetota</taxon>
        <taxon>Actinomycetes</taxon>
        <taxon>Micrococcales</taxon>
        <taxon>Microbacteriaceae</taxon>
        <taxon>Okibacterium</taxon>
    </lineage>
</organism>
<dbReference type="Proteomes" id="UP000190857">
    <property type="component" value="Unassembled WGS sequence"/>
</dbReference>
<sequence length="330" mass="35954">MKTVALGSQGLVVPVEGFGAMGMSAFYGPRDDVESVATLNRAVDLGVTFIDTAEIYGPFLNEQLIAKALGARRDEIQIATKFGSEVVVGENGPERRALNGSPEYARTALERSLKHLNTDVIDLYYLHRVDPNVPIEDTVGAMAEFVAEGKVRYIGLSEAAPDTIRRAHAVHPITAIQTEYSLFEREPEANGVLDTVRELGIGFVAYSPLGRGFLSGQIRSVADFPDDDFRKNLPRFSEENIQGNLRVVDRLTELAESKDVTPSQLALAWLFAQNVVPIPGTKRRTFLEENAAAAEIVLSPEELQSIEDVAPRGAAVGTRYDAAGMASTYR</sequence>
<gene>
    <name evidence="3" type="ORF">SAMN06309945_1757</name>
</gene>
<dbReference type="STRING" id="123320.SAMN06309945_1757"/>
<dbReference type="OrthoDB" id="9768793at2"/>
<dbReference type="CDD" id="cd19076">
    <property type="entry name" value="AKR_AKR13A_13D"/>
    <property type="match status" value="1"/>
</dbReference>
<dbReference type="RefSeq" id="WP_079727727.1">
    <property type="nucleotide sequence ID" value="NZ_FUZP01000001.1"/>
</dbReference>
<dbReference type="AlphaFoldDB" id="A0A1T5JQ79"/>
<feature type="domain" description="NADP-dependent oxidoreductase" evidence="2">
    <location>
        <begin position="17"/>
        <end position="309"/>
    </location>
</feature>
<dbReference type="InterPro" id="IPR036812">
    <property type="entry name" value="NAD(P)_OxRdtase_dom_sf"/>
</dbReference>
<dbReference type="EMBL" id="FUZP01000001">
    <property type="protein sequence ID" value="SKC53515.1"/>
    <property type="molecule type" value="Genomic_DNA"/>
</dbReference>
<evidence type="ECO:0000256" key="1">
    <source>
        <dbReference type="ARBA" id="ARBA00023002"/>
    </source>
</evidence>
<dbReference type="SUPFAM" id="SSF51430">
    <property type="entry name" value="NAD(P)-linked oxidoreductase"/>
    <property type="match status" value="1"/>
</dbReference>
<dbReference type="PANTHER" id="PTHR43625:SF40">
    <property type="entry name" value="ALDO-KETO REDUCTASE YAKC [NADP(+)]"/>
    <property type="match status" value="1"/>
</dbReference>
<dbReference type="PANTHER" id="PTHR43625">
    <property type="entry name" value="AFLATOXIN B1 ALDEHYDE REDUCTASE"/>
    <property type="match status" value="1"/>
</dbReference>
<keyword evidence="4" id="KW-1185">Reference proteome</keyword>
<dbReference type="GO" id="GO:0005737">
    <property type="term" value="C:cytoplasm"/>
    <property type="evidence" value="ECO:0007669"/>
    <property type="project" value="TreeGrafter"/>
</dbReference>
<protein>
    <submittedName>
        <fullName evidence="3">Predicted oxidoreductase</fullName>
    </submittedName>
</protein>